<dbReference type="GO" id="GO:0016740">
    <property type="term" value="F:transferase activity"/>
    <property type="evidence" value="ECO:0007669"/>
    <property type="project" value="UniProtKB-KW"/>
</dbReference>
<dbReference type="Pfam" id="PF00535">
    <property type="entry name" value="Glycos_transf_2"/>
    <property type="match status" value="1"/>
</dbReference>
<reference evidence="3 4" key="1">
    <citation type="submission" date="2019-05" db="EMBL/GenBank/DDBJ databases">
        <title>Marinobacter panjinensis sp. nov., a moderately halophilic bacterium isolated from sea tidal flat environment.</title>
        <authorList>
            <person name="Yang W."/>
            <person name="An M."/>
            <person name="He W."/>
            <person name="Luo X."/>
            <person name="Zhu L."/>
            <person name="Chen G."/>
            <person name="Zhang Y."/>
            <person name="Wang Y."/>
        </authorList>
    </citation>
    <scope>NUCLEOTIDE SEQUENCE [LARGE SCALE GENOMIC DNA]</scope>
    <source>
        <strain evidence="3 4">PJ-16</strain>
    </source>
</reference>
<comment type="caution">
    <text evidence="3">The sequence shown here is derived from an EMBL/GenBank/DDBJ whole genome shotgun (WGS) entry which is preliminary data.</text>
</comment>
<keyword evidence="1" id="KW-0472">Membrane</keyword>
<keyword evidence="4" id="KW-1185">Reference proteome</keyword>
<evidence type="ECO:0000313" key="4">
    <source>
        <dbReference type="Proteomes" id="UP000308488"/>
    </source>
</evidence>
<keyword evidence="1" id="KW-0812">Transmembrane</keyword>
<evidence type="ECO:0000259" key="2">
    <source>
        <dbReference type="Pfam" id="PF00535"/>
    </source>
</evidence>
<dbReference type="Proteomes" id="UP000308488">
    <property type="component" value="Unassembled WGS sequence"/>
</dbReference>
<dbReference type="EMBL" id="SZYH01000001">
    <property type="protein sequence ID" value="TKV67271.1"/>
    <property type="molecule type" value="Genomic_DNA"/>
</dbReference>
<feature type="domain" description="Glycosyltransferase 2-like" evidence="2">
    <location>
        <begin position="35"/>
        <end position="185"/>
    </location>
</feature>
<dbReference type="SUPFAM" id="SSF53448">
    <property type="entry name" value="Nucleotide-diphospho-sugar transferases"/>
    <property type="match status" value="1"/>
</dbReference>
<proteinExistence type="predicted"/>
<dbReference type="AlphaFoldDB" id="A0A4U6R1Q9"/>
<dbReference type="InterPro" id="IPR001173">
    <property type="entry name" value="Glyco_trans_2-like"/>
</dbReference>
<keyword evidence="1" id="KW-1133">Transmembrane helix</keyword>
<sequence>MITRRDFTLTDTHNEQNQVVTYSIVIGRVSTEDDDRILETLESLHHQEENPSLEILLADRINDHVSQLVKSDYPSTKIIECSPDTDLPTMRTLAAKQASGDFVLVTEDHCVPPRDWLKQFARAFAEHPEASAIGGSVVNGVTDTGLDWATFLCEYAPMSPPIESGPTPNLAGMNVAYRREIFKEVDEQVLTSGFWETTLHPLLHKRGHILIADDNVRIYHCKKFSLGLFLRQRFVYSRYYAGIRFAPEQKVMRVIYAMASVVLPPLLTFRFFKNARHKASVRSHLAEAAPYLVLFYLVWGVGEAWGYLFGPRDALQEIE</sequence>
<name>A0A4U6R1Q9_9GAMM</name>
<evidence type="ECO:0000256" key="1">
    <source>
        <dbReference type="SAM" id="Phobius"/>
    </source>
</evidence>
<accession>A0A4U6R1Q9</accession>
<gene>
    <name evidence="3" type="ORF">FDP08_03795</name>
</gene>
<keyword evidence="3" id="KW-0808">Transferase</keyword>
<evidence type="ECO:0000313" key="3">
    <source>
        <dbReference type="EMBL" id="TKV67271.1"/>
    </source>
</evidence>
<organism evidence="3 4">
    <name type="scientific">Marinobacter panjinensis</name>
    <dbReference type="NCBI Taxonomy" id="2576384"/>
    <lineage>
        <taxon>Bacteria</taxon>
        <taxon>Pseudomonadati</taxon>
        <taxon>Pseudomonadota</taxon>
        <taxon>Gammaproteobacteria</taxon>
        <taxon>Pseudomonadales</taxon>
        <taxon>Marinobacteraceae</taxon>
        <taxon>Marinobacter</taxon>
    </lineage>
</organism>
<protein>
    <submittedName>
        <fullName evidence="3">Glycosyltransferase</fullName>
    </submittedName>
</protein>
<dbReference type="OrthoDB" id="6116224at2"/>
<dbReference type="Gene3D" id="3.90.550.10">
    <property type="entry name" value="Spore Coat Polysaccharide Biosynthesis Protein SpsA, Chain A"/>
    <property type="match status" value="1"/>
</dbReference>
<feature type="transmembrane region" description="Helical" evidence="1">
    <location>
        <begin position="284"/>
        <end position="302"/>
    </location>
</feature>
<dbReference type="InterPro" id="IPR029044">
    <property type="entry name" value="Nucleotide-diphossugar_trans"/>
</dbReference>
<feature type="transmembrane region" description="Helical" evidence="1">
    <location>
        <begin position="254"/>
        <end position="272"/>
    </location>
</feature>